<dbReference type="GO" id="GO:0000290">
    <property type="term" value="P:deadenylation-dependent decapping of nuclear-transcribed mRNA"/>
    <property type="evidence" value="ECO:0007669"/>
    <property type="project" value="InterPro"/>
</dbReference>
<dbReference type="GO" id="GO:0000932">
    <property type="term" value="C:P-body"/>
    <property type="evidence" value="ECO:0007669"/>
    <property type="project" value="UniProtKB-SubCell"/>
</dbReference>
<reference evidence="5" key="1">
    <citation type="submission" date="2022-11" db="UniProtKB">
        <authorList>
            <consortium name="WormBaseParasite"/>
        </authorList>
    </citation>
    <scope>IDENTIFICATION</scope>
</reference>
<feature type="compositionally biased region" description="Basic and acidic residues" evidence="3">
    <location>
        <begin position="11"/>
        <end position="25"/>
    </location>
</feature>
<proteinExistence type="predicted"/>
<dbReference type="WBParaSite" id="ACRNAN_scaffold20842.g24010.t1">
    <property type="protein sequence ID" value="ACRNAN_scaffold20842.g24010.t1"/>
    <property type="gene ID" value="ACRNAN_scaffold20842.g24010"/>
</dbReference>
<evidence type="ECO:0000313" key="5">
    <source>
        <dbReference type="WBParaSite" id="ACRNAN_scaffold20842.g24010.t1"/>
    </source>
</evidence>
<keyword evidence="4" id="KW-1185">Reference proteome</keyword>
<dbReference type="Proteomes" id="UP000887540">
    <property type="component" value="Unplaced"/>
</dbReference>
<evidence type="ECO:0000313" key="4">
    <source>
        <dbReference type="Proteomes" id="UP000887540"/>
    </source>
</evidence>
<protein>
    <submittedName>
        <fullName evidence="5">Uncharacterized protein</fullName>
    </submittedName>
</protein>
<dbReference type="GO" id="GO:0033962">
    <property type="term" value="P:P-body assembly"/>
    <property type="evidence" value="ECO:0007669"/>
    <property type="project" value="TreeGrafter"/>
</dbReference>
<evidence type="ECO:0000256" key="2">
    <source>
        <dbReference type="ARBA" id="ARBA00022490"/>
    </source>
</evidence>
<evidence type="ECO:0000256" key="1">
    <source>
        <dbReference type="ARBA" id="ARBA00004201"/>
    </source>
</evidence>
<dbReference type="GO" id="GO:0003723">
    <property type="term" value="F:RNA binding"/>
    <property type="evidence" value="ECO:0007669"/>
    <property type="project" value="TreeGrafter"/>
</dbReference>
<sequence length="177" mass="20195">MCTTSFPRQMIEVHSENPDEDEHKSTPSNSQKKLRALLMQIENASLTLLECESIRHRLEKTEPTETNDLLTTLNSKLETIMTSVVTDEHLPMVMIIQKGRHFLGRLIEFSDTESRKEIFKAILDGVPKFSKKMDADAQSNSLLTSLSNAISQLKNEDFYSFFEAWKMSQIGALLTIQ</sequence>
<comment type="subcellular location">
    <subcellularLocation>
        <location evidence="1">Cytoplasm</location>
        <location evidence="1">P-body</location>
    </subcellularLocation>
</comment>
<dbReference type="PANTHER" id="PTHR21551:SF0">
    <property type="entry name" value="PROTEIN ASSOCIATED WITH TOPO II RELATED-1, ISOFORM A"/>
    <property type="match status" value="1"/>
</dbReference>
<accession>A0A914D816</accession>
<feature type="region of interest" description="Disordered" evidence="3">
    <location>
        <begin position="1"/>
        <end position="30"/>
    </location>
</feature>
<dbReference type="AlphaFoldDB" id="A0A914D816"/>
<name>A0A914D816_9BILA</name>
<dbReference type="InterPro" id="IPR039900">
    <property type="entry name" value="Pat1-like"/>
</dbReference>
<evidence type="ECO:0000256" key="3">
    <source>
        <dbReference type="SAM" id="MobiDB-lite"/>
    </source>
</evidence>
<organism evidence="4 5">
    <name type="scientific">Acrobeloides nanus</name>
    <dbReference type="NCBI Taxonomy" id="290746"/>
    <lineage>
        <taxon>Eukaryota</taxon>
        <taxon>Metazoa</taxon>
        <taxon>Ecdysozoa</taxon>
        <taxon>Nematoda</taxon>
        <taxon>Chromadorea</taxon>
        <taxon>Rhabditida</taxon>
        <taxon>Tylenchina</taxon>
        <taxon>Cephalobomorpha</taxon>
        <taxon>Cephaloboidea</taxon>
        <taxon>Cephalobidae</taxon>
        <taxon>Acrobeloides</taxon>
    </lineage>
</organism>
<dbReference type="PANTHER" id="PTHR21551">
    <property type="entry name" value="TOPOISOMERASE II-ASSOCIATED PROTEIN PAT1"/>
    <property type="match status" value="1"/>
</dbReference>
<keyword evidence="2" id="KW-0963">Cytoplasm</keyword>